<comment type="caution">
    <text evidence="1">The sequence shown here is derived from an EMBL/GenBank/DDBJ whole genome shotgun (WGS) entry which is preliminary data.</text>
</comment>
<evidence type="ECO:0000313" key="2">
    <source>
        <dbReference type="Proteomes" id="UP000003423"/>
    </source>
</evidence>
<proteinExistence type="predicted"/>
<dbReference type="Pfam" id="PF04464">
    <property type="entry name" value="Glyphos_transf"/>
    <property type="match status" value="1"/>
</dbReference>
<dbReference type="GO" id="GO:0016020">
    <property type="term" value="C:membrane"/>
    <property type="evidence" value="ECO:0007669"/>
    <property type="project" value="InterPro"/>
</dbReference>
<dbReference type="OrthoDB" id="3302at2157"/>
<gene>
    <name evidence="1" type="ORF">BD31_I0465</name>
</gene>
<dbReference type="GO" id="GO:0047355">
    <property type="term" value="F:CDP-glycerol glycerophosphotransferase activity"/>
    <property type="evidence" value="ECO:0007669"/>
    <property type="project" value="InterPro"/>
</dbReference>
<dbReference type="AlphaFoldDB" id="I3D5D3"/>
<dbReference type="InterPro" id="IPR007554">
    <property type="entry name" value="Glycerophosphate_synth"/>
</dbReference>
<evidence type="ECO:0000313" key="1">
    <source>
        <dbReference type="EMBL" id="EIJ66926.1"/>
    </source>
</evidence>
<accession>I3D5D3</accession>
<keyword evidence="2" id="KW-1185">Reference proteome</keyword>
<reference evidence="1 2" key="1">
    <citation type="journal article" date="2012" name="J. Bacteriol.">
        <title>Genome sequence of "Candidatus Nitrosopumilus salaria" BD31, an ammonia-oxidizing archaeon from the San Francisco Bay estuary.</title>
        <authorList>
            <person name="Mosier A.C."/>
            <person name="Allen E.E."/>
            <person name="Kim M."/>
            <person name="Ferriera S."/>
            <person name="Francis C.A."/>
        </authorList>
    </citation>
    <scope>NUCLEOTIDE SEQUENCE [LARGE SCALE GENOMIC DNA]</scope>
    <source>
        <strain evidence="1 2">BD31</strain>
    </source>
</reference>
<evidence type="ECO:0008006" key="3">
    <source>
        <dbReference type="Google" id="ProtNLM"/>
    </source>
</evidence>
<dbReference type="EMBL" id="AEXL02000016">
    <property type="protein sequence ID" value="EIJ66926.1"/>
    <property type="molecule type" value="Genomic_DNA"/>
</dbReference>
<sequence>MYNAGAEERAILSVAQKSKIPSILMQHGIYAQNQYFQKFIPVLGYLPNLDQKEAIWGNETKDHFIKLGIDVNDLILTGSPRHDFFFNSTSSNRLNNAILLATNVILGQNYKGIDSRVYNDYKIKLKKLIEIINDISDKKLIIKLHPGRPPIDVIPKILEEIKFPLNVSKTGNIFDYIVNSDVVISTEFSTVLLDAMILQKPTITLLFDHNNFHDEPIIQENATAYVTNLEEFSVVLNKIIVDKKFRKNIINNGTKFINKYMINQGNSSEFLAKYIHDL</sequence>
<dbReference type="Gene3D" id="3.40.50.12580">
    <property type="match status" value="1"/>
</dbReference>
<dbReference type="InterPro" id="IPR043148">
    <property type="entry name" value="TagF_C"/>
</dbReference>
<protein>
    <recommendedName>
        <fullName evidence="3">CDP-glycerol:poly(Glycerophosphate) glycerophosphotransferase</fullName>
    </recommendedName>
</protein>
<dbReference type="RefSeq" id="WP_008296886.1">
    <property type="nucleotide sequence ID" value="NZ_AEXL02000016.1"/>
</dbReference>
<dbReference type="Proteomes" id="UP000003423">
    <property type="component" value="Unassembled WGS sequence"/>
</dbReference>
<dbReference type="SUPFAM" id="SSF53756">
    <property type="entry name" value="UDP-Glycosyltransferase/glycogen phosphorylase"/>
    <property type="match status" value="1"/>
</dbReference>
<organism evidence="1 2">
    <name type="scientific">Candidatus Nitrosopumilus salarius BD31</name>
    <dbReference type="NCBI Taxonomy" id="859350"/>
    <lineage>
        <taxon>Archaea</taxon>
        <taxon>Nitrososphaerota</taxon>
        <taxon>Nitrososphaeria</taxon>
        <taxon>Nitrosopumilales</taxon>
        <taxon>Nitrosopumilaceae</taxon>
        <taxon>Nitrosopumilus</taxon>
    </lineage>
</organism>
<dbReference type="PATRIC" id="fig|859350.6.peg.123"/>
<name>I3D5D3_9ARCH</name>